<keyword evidence="3" id="KW-1185">Reference proteome</keyword>
<evidence type="ECO:0000256" key="1">
    <source>
        <dbReference type="SAM" id="MobiDB-lite"/>
    </source>
</evidence>
<dbReference type="InterPro" id="IPR037476">
    <property type="entry name" value="PCH1"/>
</dbReference>
<dbReference type="EMBL" id="KZ502211">
    <property type="protein sequence ID" value="PKU81785.1"/>
    <property type="molecule type" value="Genomic_DNA"/>
</dbReference>
<evidence type="ECO:0000313" key="3">
    <source>
        <dbReference type="Proteomes" id="UP000233837"/>
    </source>
</evidence>
<gene>
    <name evidence="2" type="ORF">MA16_Dca003801</name>
</gene>
<reference evidence="2 3" key="1">
    <citation type="journal article" date="2016" name="Sci. Rep.">
        <title>The Dendrobium catenatum Lindl. genome sequence provides insights into polysaccharide synthase, floral development and adaptive evolution.</title>
        <authorList>
            <person name="Zhang G.Q."/>
            <person name="Xu Q."/>
            <person name="Bian C."/>
            <person name="Tsai W.C."/>
            <person name="Yeh C.M."/>
            <person name="Liu K.W."/>
            <person name="Yoshida K."/>
            <person name="Zhang L.S."/>
            <person name="Chang S.B."/>
            <person name="Chen F."/>
            <person name="Shi Y."/>
            <person name="Su Y.Y."/>
            <person name="Zhang Y.Q."/>
            <person name="Chen L.J."/>
            <person name="Yin Y."/>
            <person name="Lin M."/>
            <person name="Huang H."/>
            <person name="Deng H."/>
            <person name="Wang Z.W."/>
            <person name="Zhu S.L."/>
            <person name="Zhao X."/>
            <person name="Deng C."/>
            <person name="Niu S.C."/>
            <person name="Huang J."/>
            <person name="Wang M."/>
            <person name="Liu G.H."/>
            <person name="Yang H.J."/>
            <person name="Xiao X.J."/>
            <person name="Hsiao Y.Y."/>
            <person name="Wu W.L."/>
            <person name="Chen Y.Y."/>
            <person name="Mitsuda N."/>
            <person name="Ohme-Takagi M."/>
            <person name="Luo Y.B."/>
            <person name="Van de Peer Y."/>
            <person name="Liu Z.J."/>
        </authorList>
    </citation>
    <scope>NUCLEOTIDE SEQUENCE [LARGE SCALE GENOMIC DNA]</scope>
    <source>
        <tissue evidence="2">The whole plant</tissue>
    </source>
</reference>
<dbReference type="GO" id="GO:0010099">
    <property type="term" value="P:regulation of photomorphogenesis"/>
    <property type="evidence" value="ECO:0007669"/>
    <property type="project" value="InterPro"/>
</dbReference>
<name>A0A2I0X1J2_9ASPA</name>
<sequence>MPYLSMISGFHLVKADIEEKRLDTFMMSDHAAQTNEQGEGLGVAFSDTNANASSHPYMGKGMARWIQACRSSSSKGWENHNAALVGNVVDQFKEHDFLAVERVKIKEVKLLSFDMNQRYSGGYVGKLSSTAENVDLVSHFLQSDETIEGGWKNFRITDKSSTRRDLELFDDEITFFERVSAESLAESSLKWKASASYQFQNIDANVSDFEHFPMFEINKKMETIMASRKKSTCGSMFVKMKKVKLPVCESTATSSFVELTPGSWHAANNMIDNTENAMRPCEGFQPNYAYKVPENTNLSWMKRKLWCCFSNNKFITAVSKNNIDSMPTSFGILWKSSKDGSTLVFSESNPNDFPCHSSTEEQENSIKDESSHRWLVGQKRLSQPDDSDTHLWPSKIPKCQMQDVSQPRSCRTLKSVGSGEGFHRLSSPINSLLVVDEMGLDHCHRELMMGDSGLTHINDNALSEKFITPTNQNYGQKEITIVPFVNVTSVEGRRGPGGIGTHFMGEDKESFTKAGSVYHSPHRSSSLLGKPFSRPPTAVHSNSLFLFHYLCVASPNLRKCNCTSPSLAAEAPCRNIETGTTDGVEQHPSTERTTSASVERTVDFSGSNNLVKTRSTWVKRLQHNQSETLTLCTKMFKKCVDSSSELQNMSSSRMHNRSMEDHKCDRTMTFSENDSPSTGDTEKALQAWIRRWRCNHSQAASPTALRPVASVAFQPSENFEGKKFASIGAMALMGKAINNYKPCRIRRKDASLLFSYYIVGSEAMSIQQIQRLGGELTRHDLPPLVRFHKRGKMSLKEAEVVAKIRRSELLRANGSRFVEVSARDSQSRRYAMAGGHHGSCCSGEEEDDVVCTCEGKIEKIGEEIIDRYKRGTQL</sequence>
<feature type="region of interest" description="Disordered" evidence="1">
    <location>
        <begin position="579"/>
        <end position="598"/>
    </location>
</feature>
<evidence type="ECO:0000313" key="2">
    <source>
        <dbReference type="EMBL" id="PKU81785.1"/>
    </source>
</evidence>
<proteinExistence type="predicted"/>
<protein>
    <submittedName>
        <fullName evidence="2">F-box protein</fullName>
    </submittedName>
</protein>
<accession>A0A2I0X1J2</accession>
<dbReference type="Proteomes" id="UP000233837">
    <property type="component" value="Unassembled WGS sequence"/>
</dbReference>
<dbReference type="PANTHER" id="PTHR36062">
    <property type="entry name" value="OS01G0687300 PROTEIN"/>
    <property type="match status" value="1"/>
</dbReference>
<reference evidence="2 3" key="2">
    <citation type="journal article" date="2017" name="Nature">
        <title>The Apostasia genome and the evolution of orchids.</title>
        <authorList>
            <person name="Zhang G.Q."/>
            <person name="Liu K.W."/>
            <person name="Li Z."/>
            <person name="Lohaus R."/>
            <person name="Hsiao Y.Y."/>
            <person name="Niu S.C."/>
            <person name="Wang J.Y."/>
            <person name="Lin Y.C."/>
            <person name="Xu Q."/>
            <person name="Chen L.J."/>
            <person name="Yoshida K."/>
            <person name="Fujiwara S."/>
            <person name="Wang Z.W."/>
            <person name="Zhang Y.Q."/>
            <person name="Mitsuda N."/>
            <person name="Wang M."/>
            <person name="Liu G.H."/>
            <person name="Pecoraro L."/>
            <person name="Huang H.X."/>
            <person name="Xiao X.J."/>
            <person name="Lin M."/>
            <person name="Wu X.Y."/>
            <person name="Wu W.L."/>
            <person name="Chen Y.Y."/>
            <person name="Chang S.B."/>
            <person name="Sakamoto S."/>
            <person name="Ohme-Takagi M."/>
            <person name="Yagi M."/>
            <person name="Zeng S.J."/>
            <person name="Shen C.Y."/>
            <person name="Yeh C.M."/>
            <person name="Luo Y.B."/>
            <person name="Tsai W.C."/>
            <person name="Van de Peer Y."/>
            <person name="Liu Z.J."/>
        </authorList>
    </citation>
    <scope>NUCLEOTIDE SEQUENCE [LARGE SCALE GENOMIC DNA]</scope>
    <source>
        <tissue evidence="2">The whole plant</tissue>
    </source>
</reference>
<organism evidence="2 3">
    <name type="scientific">Dendrobium catenatum</name>
    <dbReference type="NCBI Taxonomy" id="906689"/>
    <lineage>
        <taxon>Eukaryota</taxon>
        <taxon>Viridiplantae</taxon>
        <taxon>Streptophyta</taxon>
        <taxon>Embryophyta</taxon>
        <taxon>Tracheophyta</taxon>
        <taxon>Spermatophyta</taxon>
        <taxon>Magnoliopsida</taxon>
        <taxon>Liliopsida</taxon>
        <taxon>Asparagales</taxon>
        <taxon>Orchidaceae</taxon>
        <taxon>Epidendroideae</taxon>
        <taxon>Malaxideae</taxon>
        <taxon>Dendrobiinae</taxon>
        <taxon>Dendrobium</taxon>
    </lineage>
</organism>
<dbReference type="PANTHER" id="PTHR36062:SF1">
    <property type="entry name" value="OS01G0687300 PROTEIN"/>
    <property type="match status" value="1"/>
</dbReference>
<dbReference type="AlphaFoldDB" id="A0A2I0X1J2"/>